<evidence type="ECO:0000313" key="1">
    <source>
        <dbReference type="EMBL" id="KIK90697.1"/>
    </source>
</evidence>
<dbReference type="EMBL" id="KN825483">
    <property type="protein sequence ID" value="KIK90697.1"/>
    <property type="molecule type" value="Genomic_DNA"/>
</dbReference>
<proteinExistence type="predicted"/>
<evidence type="ECO:0000313" key="2">
    <source>
        <dbReference type="Proteomes" id="UP000054538"/>
    </source>
</evidence>
<keyword evidence="2" id="KW-1185">Reference proteome</keyword>
<organism evidence="1 2">
    <name type="scientific">Paxillus rubicundulus Ve08.2h10</name>
    <dbReference type="NCBI Taxonomy" id="930991"/>
    <lineage>
        <taxon>Eukaryota</taxon>
        <taxon>Fungi</taxon>
        <taxon>Dikarya</taxon>
        <taxon>Basidiomycota</taxon>
        <taxon>Agaricomycotina</taxon>
        <taxon>Agaricomycetes</taxon>
        <taxon>Agaricomycetidae</taxon>
        <taxon>Boletales</taxon>
        <taxon>Paxilineae</taxon>
        <taxon>Paxillaceae</taxon>
        <taxon>Paxillus</taxon>
    </lineage>
</organism>
<sequence length="108" mass="11583">MTPSLLTTLLTQSTPPTLKKLAKQVAFEVAAAWLHTLALTILSDADNHVQERDMWSDKWNVAMVKGVMAEGNVGTLAKGLILQLPAVIIAGIQEMDDAFGQIVLDAVA</sequence>
<reference evidence="1 2" key="1">
    <citation type="submission" date="2014-04" db="EMBL/GenBank/DDBJ databases">
        <authorList>
            <consortium name="DOE Joint Genome Institute"/>
            <person name="Kuo A."/>
            <person name="Kohler A."/>
            <person name="Jargeat P."/>
            <person name="Nagy L.G."/>
            <person name="Floudas D."/>
            <person name="Copeland A."/>
            <person name="Barry K.W."/>
            <person name="Cichocki N."/>
            <person name="Veneault-Fourrey C."/>
            <person name="LaButti K."/>
            <person name="Lindquist E.A."/>
            <person name="Lipzen A."/>
            <person name="Lundell T."/>
            <person name="Morin E."/>
            <person name="Murat C."/>
            <person name="Sun H."/>
            <person name="Tunlid A."/>
            <person name="Henrissat B."/>
            <person name="Grigoriev I.V."/>
            <person name="Hibbett D.S."/>
            <person name="Martin F."/>
            <person name="Nordberg H.P."/>
            <person name="Cantor M.N."/>
            <person name="Hua S.X."/>
        </authorList>
    </citation>
    <scope>NUCLEOTIDE SEQUENCE [LARGE SCALE GENOMIC DNA]</scope>
    <source>
        <strain evidence="1 2">Ve08.2h10</strain>
    </source>
</reference>
<gene>
    <name evidence="1" type="ORF">PAXRUDRAFT_14207</name>
</gene>
<reference evidence="2" key="2">
    <citation type="submission" date="2015-01" db="EMBL/GenBank/DDBJ databases">
        <title>Evolutionary Origins and Diversification of the Mycorrhizal Mutualists.</title>
        <authorList>
            <consortium name="DOE Joint Genome Institute"/>
            <consortium name="Mycorrhizal Genomics Consortium"/>
            <person name="Kohler A."/>
            <person name="Kuo A."/>
            <person name="Nagy L.G."/>
            <person name="Floudas D."/>
            <person name="Copeland A."/>
            <person name="Barry K.W."/>
            <person name="Cichocki N."/>
            <person name="Veneault-Fourrey C."/>
            <person name="LaButti K."/>
            <person name="Lindquist E.A."/>
            <person name="Lipzen A."/>
            <person name="Lundell T."/>
            <person name="Morin E."/>
            <person name="Murat C."/>
            <person name="Riley R."/>
            <person name="Ohm R."/>
            <person name="Sun H."/>
            <person name="Tunlid A."/>
            <person name="Henrissat B."/>
            <person name="Grigoriev I.V."/>
            <person name="Hibbett D.S."/>
            <person name="Martin F."/>
        </authorList>
    </citation>
    <scope>NUCLEOTIDE SEQUENCE [LARGE SCALE GENOMIC DNA]</scope>
    <source>
        <strain evidence="2">Ve08.2h10</strain>
    </source>
</reference>
<dbReference type="AlphaFoldDB" id="A0A0D0D2H9"/>
<dbReference type="HOGENOM" id="CLU_174974_0_0_1"/>
<dbReference type="InParanoid" id="A0A0D0D2H9"/>
<protein>
    <submittedName>
        <fullName evidence="1">Uncharacterized protein</fullName>
    </submittedName>
</protein>
<accession>A0A0D0D2H9</accession>
<name>A0A0D0D2H9_9AGAM</name>
<dbReference type="Proteomes" id="UP000054538">
    <property type="component" value="Unassembled WGS sequence"/>
</dbReference>